<evidence type="ECO:0008006" key="3">
    <source>
        <dbReference type="Google" id="ProtNLM"/>
    </source>
</evidence>
<accession>A0A5C7DTR8</accession>
<comment type="caution">
    <text evidence="1">The sequence shown here is derived from an EMBL/GenBank/DDBJ whole genome shotgun (WGS) entry which is preliminary data.</text>
</comment>
<dbReference type="RefSeq" id="WP_147555776.1">
    <property type="nucleotide sequence ID" value="NZ_VOWJ01000028.1"/>
</dbReference>
<evidence type="ECO:0000313" key="2">
    <source>
        <dbReference type="Proteomes" id="UP000321629"/>
    </source>
</evidence>
<reference evidence="1 2" key="1">
    <citation type="submission" date="2019-07" db="EMBL/GenBank/DDBJ databases">
        <title>Rapid identification of Enteric Bacteria from Whole Genome Sequences (WGS) using Average Nucleotide Identity (ANI).</title>
        <authorList>
            <person name="Lane C."/>
        </authorList>
    </citation>
    <scope>NUCLEOTIDE SEQUENCE [LARGE SCALE GENOMIC DNA]</scope>
    <source>
        <strain evidence="1 2">2016D-0084</strain>
    </source>
</reference>
<evidence type="ECO:0000313" key="1">
    <source>
        <dbReference type="EMBL" id="TXE87683.1"/>
    </source>
</evidence>
<organism evidence="1 2">
    <name type="scientific">Campylobacter volucris</name>
    <dbReference type="NCBI Taxonomy" id="1031542"/>
    <lineage>
        <taxon>Bacteria</taxon>
        <taxon>Pseudomonadati</taxon>
        <taxon>Campylobacterota</taxon>
        <taxon>Epsilonproteobacteria</taxon>
        <taxon>Campylobacterales</taxon>
        <taxon>Campylobacteraceae</taxon>
        <taxon>Campylobacter</taxon>
    </lineage>
</organism>
<dbReference type="Proteomes" id="UP000321629">
    <property type="component" value="Unassembled WGS sequence"/>
</dbReference>
<protein>
    <recommendedName>
        <fullName evidence="3">DUF177 domain-containing protein</fullName>
    </recommendedName>
</protein>
<name>A0A5C7DTR8_9BACT</name>
<dbReference type="AlphaFoldDB" id="A0A5C7DTR8"/>
<sequence>MKIPFAKLNFVAYPFKLDLDGIIFEGSIKKENLKLAKINSNLKGFTYRHCDRCGEELELEINENIELYASDGIFKDENNILSDTIEFFDSHIDLLELANSELQSYLSDYFYCNKCL</sequence>
<proteinExistence type="predicted"/>
<dbReference type="EMBL" id="VOWJ01000028">
    <property type="protein sequence ID" value="TXE87683.1"/>
    <property type="molecule type" value="Genomic_DNA"/>
</dbReference>
<gene>
    <name evidence="1" type="ORF">FPD38_05710</name>
</gene>